<dbReference type="GO" id="GO:0005524">
    <property type="term" value="F:ATP binding"/>
    <property type="evidence" value="ECO:0007669"/>
    <property type="project" value="UniProtKB-UniRule"/>
</dbReference>
<dbReference type="GO" id="GO:0004386">
    <property type="term" value="F:helicase activity"/>
    <property type="evidence" value="ECO:0007669"/>
    <property type="project" value="UniProtKB-KW"/>
</dbReference>
<keyword evidence="8 10" id="KW-0067">ATP-binding</keyword>
<keyword evidence="1" id="KW-0808">Transferase</keyword>
<dbReference type="InterPro" id="IPR014001">
    <property type="entry name" value="Helicase_ATP-bd"/>
</dbReference>
<feature type="binding site" evidence="10">
    <location>
        <begin position="286"/>
        <end position="293"/>
    </location>
    <ligand>
        <name>ATP</name>
        <dbReference type="ChEBI" id="CHEBI:30616"/>
    </ligand>
</feature>
<evidence type="ECO:0000313" key="16">
    <source>
        <dbReference type="EMBL" id="MDV2620362.1"/>
    </source>
</evidence>
<dbReference type="Pfam" id="PF00270">
    <property type="entry name" value="DEAD"/>
    <property type="match status" value="1"/>
</dbReference>
<feature type="coiled-coil region" evidence="12">
    <location>
        <begin position="467"/>
        <end position="494"/>
    </location>
</feature>
<protein>
    <recommendedName>
        <fullName evidence="10 11">3'-5' exonuclease DinG</fullName>
        <ecNumber evidence="10 11">3.1.-.-</ecNumber>
    </recommendedName>
</protein>
<evidence type="ECO:0000259" key="15">
    <source>
        <dbReference type="PROSITE" id="PS51194"/>
    </source>
</evidence>
<evidence type="ECO:0000256" key="5">
    <source>
        <dbReference type="ARBA" id="ARBA00022741"/>
    </source>
</evidence>
<dbReference type="InterPro" id="IPR013520">
    <property type="entry name" value="Ribonucl_H"/>
</dbReference>
<feature type="domain" description="Helicase C-terminal" evidence="15">
    <location>
        <begin position="741"/>
        <end position="926"/>
    </location>
</feature>
<proteinExistence type="inferred from homology"/>
<dbReference type="Gene3D" id="3.30.420.10">
    <property type="entry name" value="Ribonuclease H-like superfamily/Ribonuclease H"/>
    <property type="match status" value="1"/>
</dbReference>
<evidence type="ECO:0000259" key="14">
    <source>
        <dbReference type="PROSITE" id="PS51193"/>
    </source>
</evidence>
<dbReference type="SMART" id="SM00479">
    <property type="entry name" value="EXOIII"/>
    <property type="match status" value="1"/>
</dbReference>
<keyword evidence="6 10" id="KW-0378">Hydrolase</keyword>
<dbReference type="GeneID" id="57365857"/>
<keyword evidence="2" id="KW-0548">Nucleotidyltransferase</keyword>
<keyword evidence="16" id="KW-0347">Helicase</keyword>
<keyword evidence="12" id="KW-0175">Coiled coil</keyword>
<dbReference type="SUPFAM" id="SSF53098">
    <property type="entry name" value="Ribonuclease H-like"/>
    <property type="match status" value="1"/>
</dbReference>
<reference evidence="16" key="1">
    <citation type="journal article" date="2023" name="PeerJ">
        <title>Selection and evaluation of lactic acid bacteria from chicken feces in Thailand as potential probiotics.</title>
        <authorList>
            <person name="Khurajog B."/>
            <person name="Disastra Y."/>
            <person name="Lawwyne L.D."/>
            <person name="Sirichokchatchawan W."/>
            <person name="Niyomtham W."/>
            <person name="Yindee J."/>
            <person name="Hampson D.J."/>
            <person name="Prapasarakul N."/>
        </authorList>
    </citation>
    <scope>NUCLEOTIDE SEQUENCE</scope>
    <source>
        <strain evidence="16">BF9</strain>
    </source>
</reference>
<dbReference type="RefSeq" id="WP_008840917.1">
    <property type="nucleotide sequence ID" value="NZ_CP050079.1"/>
</dbReference>
<comment type="similarity">
    <text evidence="10 11">Belongs to the helicase family. DinG subfamily. Type 2 sub-subfamily.</text>
</comment>
<evidence type="ECO:0000313" key="17">
    <source>
        <dbReference type="Proteomes" id="UP001280897"/>
    </source>
</evidence>
<dbReference type="InterPro" id="IPR011545">
    <property type="entry name" value="DEAD/DEAH_box_helicase_dom"/>
</dbReference>
<comment type="caution">
    <text evidence="16">The sequence shown here is derived from an EMBL/GenBank/DDBJ whole genome shotgun (WGS) entry which is preliminary data.</text>
</comment>
<evidence type="ECO:0000256" key="3">
    <source>
        <dbReference type="ARBA" id="ARBA00022705"/>
    </source>
</evidence>
<sequence length="927" mass="105943">MKKTRYAVVDLETTGTGSVEESRIIQIGCAFIEGDQITETYQTKINPQMTIPKRISRLTGITDQQVRQAPKFADVADKIYQKLAGTVFVAHNVNFDFPFLNRELVRSGYPELDLKAIDTVTLSQVLFSRTRGYRLRDLTNYLHIEHDDPHSADSDAVATAHLFLKIKAALSELPIVTLEQLVKLGDQLPLQTATILEEALQKSKRHPNKLPDDLLVVDGLAIKRPAPLNTGEEVNVKKEAYPQTKRSKIKLYNKTLKWRKSQATLMNYVYQQFSQENEERNIVVEAPTGMGKTLGYLLPLSYVGRQRARKVVISVPTTVLQNQVLKVGKEQLNPLLRYPRQFAVLKGSSNYLNLDLFAKKIATPTELSKDGRLLAMKILVWLTTTETGDFDEINYHVGFGNSIDQFRHAGATVLSAQSPFYSYDFYRRAKTKLKFADFIITNHAYLAHHSAKFNVQERAPYLVIDEAQHFAQELANLNQQYLDLNELMMEAHRLVSRLLMNHHDNLMRSVMKHPLAGFHIRRFVNSLEKINRLISQIQGNLYEHFVQRQKVELVENQPAEIAIDEATIQQLNQNEFNALTQELANTFIEFDTLDRYFKQHDLGSVTNEAWRQIGAFQGNLTKFYDAIRDLKNDSAQSYYWITLGPNHDAGSIRIGRGVVNPGEFYQKEIVPAFAQILLIGGTLFVGNHRDYFLDKYALTKENAIIRSFNTGVNFAKQLDFEVLDSSFTLDPDTSTKAYERFLANAIVELTEDVNRQTLVLFNSLDTIEKVYTRMMQEHPERSRKILAQGVHGSRAKIIREFNDEDNAILLGAASFWEGIDFPGDRLEYLIVTRLPFRSPGDKLVQLAAKRARNPFRQFTLPDALLTFKQGLGRVIRNSDDTGAVVMLDNRIMKRRYGKQFIHQLPNGVEAHYGKIDEIKTRVADFFK</sequence>
<dbReference type="GO" id="GO:0008408">
    <property type="term" value="F:3'-5' exonuclease activity"/>
    <property type="evidence" value="ECO:0007669"/>
    <property type="project" value="UniProtKB-UniRule"/>
</dbReference>
<dbReference type="GO" id="GO:0003887">
    <property type="term" value="F:DNA-directed DNA polymerase activity"/>
    <property type="evidence" value="ECO:0007669"/>
    <property type="project" value="UniProtKB-KW"/>
</dbReference>
<evidence type="ECO:0000256" key="4">
    <source>
        <dbReference type="ARBA" id="ARBA00022722"/>
    </source>
</evidence>
<gene>
    <name evidence="10 11" type="primary">dinG</name>
    <name evidence="16" type="ORF">R0G89_01240</name>
</gene>
<evidence type="ECO:0000256" key="8">
    <source>
        <dbReference type="ARBA" id="ARBA00022840"/>
    </source>
</evidence>
<evidence type="ECO:0000256" key="7">
    <source>
        <dbReference type="ARBA" id="ARBA00022839"/>
    </source>
</evidence>
<name>A0AAW8YD82_PEDAC</name>
<evidence type="ECO:0000259" key="13">
    <source>
        <dbReference type="PROSITE" id="PS51192"/>
    </source>
</evidence>
<feature type="domain" description="Helicase ATP-binding" evidence="14">
    <location>
        <begin position="248"/>
        <end position="538"/>
    </location>
</feature>
<feature type="short sequence motif" description="DEAH box" evidence="10">
    <location>
        <begin position="465"/>
        <end position="468"/>
    </location>
</feature>
<dbReference type="CDD" id="cd06127">
    <property type="entry name" value="DEDDh"/>
    <property type="match status" value="1"/>
</dbReference>
<dbReference type="PROSITE" id="PS51193">
    <property type="entry name" value="HELICASE_ATP_BIND_2"/>
    <property type="match status" value="1"/>
</dbReference>
<dbReference type="NCBIfam" id="TIGR00573">
    <property type="entry name" value="dnaq"/>
    <property type="match status" value="1"/>
</dbReference>
<dbReference type="InterPro" id="IPR001650">
    <property type="entry name" value="Helicase_C-like"/>
</dbReference>
<dbReference type="InterPro" id="IPR006054">
    <property type="entry name" value="DnaQ"/>
</dbReference>
<dbReference type="InterPro" id="IPR006310">
    <property type="entry name" value="DinG"/>
</dbReference>
<dbReference type="PROSITE" id="PS51194">
    <property type="entry name" value="HELICASE_CTER"/>
    <property type="match status" value="1"/>
</dbReference>
<dbReference type="NCBIfam" id="TIGR01407">
    <property type="entry name" value="dinG_rel"/>
    <property type="match status" value="1"/>
</dbReference>
<dbReference type="Proteomes" id="UP001280897">
    <property type="component" value="Unassembled WGS sequence"/>
</dbReference>
<dbReference type="InterPro" id="IPR036397">
    <property type="entry name" value="RNaseH_sf"/>
</dbReference>
<keyword evidence="9" id="KW-0239">DNA-directed DNA polymerase</keyword>
<dbReference type="Gene3D" id="3.40.50.300">
    <property type="entry name" value="P-loop containing nucleotide triphosphate hydrolases"/>
    <property type="match status" value="2"/>
</dbReference>
<dbReference type="GO" id="GO:0005829">
    <property type="term" value="C:cytosol"/>
    <property type="evidence" value="ECO:0007669"/>
    <property type="project" value="TreeGrafter"/>
</dbReference>
<dbReference type="InterPro" id="IPR027417">
    <property type="entry name" value="P-loop_NTPase"/>
</dbReference>
<reference evidence="16" key="2">
    <citation type="submission" date="2023-10" db="EMBL/GenBank/DDBJ databases">
        <authorList>
            <person name="Khurajog B."/>
        </authorList>
    </citation>
    <scope>NUCLEOTIDE SEQUENCE</scope>
    <source>
        <strain evidence="16">BF9</strain>
    </source>
</reference>
<dbReference type="InterPro" id="IPR006555">
    <property type="entry name" value="ATP-dep_Helicase_C"/>
</dbReference>
<dbReference type="EMBL" id="JAWJAV010000001">
    <property type="protein sequence ID" value="MDV2620362.1"/>
    <property type="molecule type" value="Genomic_DNA"/>
</dbReference>
<dbReference type="HAMAP" id="MF_02206">
    <property type="entry name" value="DinG_exonucl"/>
    <property type="match status" value="1"/>
</dbReference>
<dbReference type="EC" id="3.1.-.-" evidence="10 11"/>
<dbReference type="SMART" id="SM00491">
    <property type="entry name" value="HELICc2"/>
    <property type="match status" value="1"/>
</dbReference>
<keyword evidence="7 10" id="KW-0269">Exonuclease</keyword>
<accession>A0AAW8YD82</accession>
<evidence type="ECO:0000256" key="11">
    <source>
        <dbReference type="RuleBase" id="RU364106"/>
    </source>
</evidence>
<evidence type="ECO:0000256" key="6">
    <source>
        <dbReference type="ARBA" id="ARBA00022801"/>
    </source>
</evidence>
<keyword evidence="5 10" id="KW-0547">Nucleotide-binding</keyword>
<dbReference type="Pfam" id="PF13307">
    <property type="entry name" value="Helicase_C_2"/>
    <property type="match status" value="1"/>
</dbReference>
<dbReference type="GO" id="GO:0045004">
    <property type="term" value="P:DNA replication proofreading"/>
    <property type="evidence" value="ECO:0007669"/>
    <property type="project" value="TreeGrafter"/>
</dbReference>
<dbReference type="FunFam" id="3.30.420.10:FF:000045">
    <property type="entry name" value="3'-5' exonuclease DinG"/>
    <property type="match status" value="1"/>
</dbReference>
<dbReference type="AlphaFoldDB" id="A0AAW8YD82"/>
<dbReference type="SUPFAM" id="SSF52540">
    <property type="entry name" value="P-loop containing nucleoside triphosphate hydrolases"/>
    <property type="match status" value="2"/>
</dbReference>
<dbReference type="PANTHER" id="PTHR30231">
    <property type="entry name" value="DNA POLYMERASE III SUBUNIT EPSILON"/>
    <property type="match status" value="1"/>
</dbReference>
<dbReference type="SMART" id="SM00487">
    <property type="entry name" value="DEXDc"/>
    <property type="match status" value="1"/>
</dbReference>
<dbReference type="PANTHER" id="PTHR30231:SF41">
    <property type="entry name" value="DNA POLYMERASE III SUBUNIT EPSILON"/>
    <property type="match status" value="1"/>
</dbReference>
<keyword evidence="4 10" id="KW-0540">Nuclease</keyword>
<keyword evidence="3" id="KW-0235">DNA replication</keyword>
<dbReference type="InterPro" id="IPR014013">
    <property type="entry name" value="Helic_SF1/SF2_ATP-bd_DinG/Rad3"/>
</dbReference>
<evidence type="ECO:0000256" key="1">
    <source>
        <dbReference type="ARBA" id="ARBA00022679"/>
    </source>
</evidence>
<organism evidence="16 17">
    <name type="scientific">Pediococcus acidilactici</name>
    <dbReference type="NCBI Taxonomy" id="1254"/>
    <lineage>
        <taxon>Bacteria</taxon>
        <taxon>Bacillati</taxon>
        <taxon>Bacillota</taxon>
        <taxon>Bacilli</taxon>
        <taxon>Lactobacillales</taxon>
        <taxon>Lactobacillaceae</taxon>
        <taxon>Pediococcus</taxon>
        <taxon>Pediococcus acidilactici group</taxon>
    </lineage>
</organism>
<evidence type="ECO:0000256" key="12">
    <source>
        <dbReference type="SAM" id="Coils"/>
    </source>
</evidence>
<evidence type="ECO:0000256" key="2">
    <source>
        <dbReference type="ARBA" id="ARBA00022695"/>
    </source>
</evidence>
<comment type="function">
    <text evidence="10 11">3'-5' exonuclease.</text>
</comment>
<evidence type="ECO:0000256" key="10">
    <source>
        <dbReference type="HAMAP-Rule" id="MF_02206"/>
    </source>
</evidence>
<dbReference type="GO" id="GO:0016818">
    <property type="term" value="F:hydrolase activity, acting on acid anhydrides, in phosphorus-containing anhydrides"/>
    <property type="evidence" value="ECO:0007669"/>
    <property type="project" value="InterPro"/>
</dbReference>
<dbReference type="GO" id="GO:0003677">
    <property type="term" value="F:DNA binding"/>
    <property type="evidence" value="ECO:0007669"/>
    <property type="project" value="InterPro"/>
</dbReference>
<evidence type="ECO:0000256" key="9">
    <source>
        <dbReference type="ARBA" id="ARBA00022932"/>
    </source>
</evidence>
<dbReference type="PROSITE" id="PS51192">
    <property type="entry name" value="HELICASE_ATP_BIND_1"/>
    <property type="match status" value="1"/>
</dbReference>
<dbReference type="Pfam" id="PF00929">
    <property type="entry name" value="RNase_T"/>
    <property type="match status" value="1"/>
</dbReference>
<feature type="domain" description="Helicase ATP-binding" evidence="13">
    <location>
        <begin position="273"/>
        <end position="373"/>
    </location>
</feature>
<dbReference type="InterPro" id="IPR012337">
    <property type="entry name" value="RNaseH-like_sf"/>
</dbReference>